<keyword evidence="2" id="KW-0472">Membrane</keyword>
<reference evidence="3 4" key="1">
    <citation type="submission" date="2020-08" db="EMBL/GenBank/DDBJ databases">
        <title>Genomic Encyclopedia of Type Strains, Phase III (KMG-III): the genomes of soil and plant-associated and newly described type strains.</title>
        <authorList>
            <person name="Whitman W."/>
        </authorList>
    </citation>
    <scope>NUCLEOTIDE SEQUENCE [LARGE SCALE GENOMIC DNA]</scope>
    <source>
        <strain evidence="3 4">CECT 3265</strain>
    </source>
</reference>
<dbReference type="Proteomes" id="UP000556436">
    <property type="component" value="Unassembled WGS sequence"/>
</dbReference>
<organism evidence="3 4">
    <name type="scientific">Streptomyces netropsis</name>
    <name type="common">Streptoverticillium netropsis</name>
    <dbReference type="NCBI Taxonomy" id="55404"/>
    <lineage>
        <taxon>Bacteria</taxon>
        <taxon>Bacillati</taxon>
        <taxon>Actinomycetota</taxon>
        <taxon>Actinomycetes</taxon>
        <taxon>Kitasatosporales</taxon>
        <taxon>Streptomycetaceae</taxon>
        <taxon>Streptomyces</taxon>
    </lineage>
</organism>
<keyword evidence="2" id="KW-0812">Transmembrane</keyword>
<evidence type="ECO:0000313" key="3">
    <source>
        <dbReference type="EMBL" id="MBB4887787.1"/>
    </source>
</evidence>
<feature type="compositionally biased region" description="Basic residues" evidence="1">
    <location>
        <begin position="12"/>
        <end position="22"/>
    </location>
</feature>
<feature type="region of interest" description="Disordered" evidence="1">
    <location>
        <begin position="1"/>
        <end position="27"/>
    </location>
</feature>
<dbReference type="PANTHER" id="PTHR41771:SF1">
    <property type="entry name" value="MEMBRANE PROTEIN"/>
    <property type="match status" value="1"/>
</dbReference>
<dbReference type="EMBL" id="JACHJG010000007">
    <property type="protein sequence ID" value="MBB4887787.1"/>
    <property type="molecule type" value="Genomic_DNA"/>
</dbReference>
<feature type="transmembrane region" description="Helical" evidence="2">
    <location>
        <begin position="36"/>
        <end position="56"/>
    </location>
</feature>
<evidence type="ECO:0000256" key="2">
    <source>
        <dbReference type="SAM" id="Phobius"/>
    </source>
</evidence>
<feature type="transmembrane region" description="Helical" evidence="2">
    <location>
        <begin position="291"/>
        <end position="312"/>
    </location>
</feature>
<feature type="transmembrane region" description="Helical" evidence="2">
    <location>
        <begin position="173"/>
        <end position="190"/>
    </location>
</feature>
<feature type="transmembrane region" description="Helical" evidence="2">
    <location>
        <begin position="224"/>
        <end position="242"/>
    </location>
</feature>
<evidence type="ECO:0000256" key="1">
    <source>
        <dbReference type="SAM" id="MobiDB-lite"/>
    </source>
</evidence>
<dbReference type="PANTHER" id="PTHR41771">
    <property type="entry name" value="MEMBRANE PROTEIN-RELATED"/>
    <property type="match status" value="1"/>
</dbReference>
<name>A0A7W7LCN7_STRNE</name>
<dbReference type="Pfam" id="PF07907">
    <property type="entry name" value="YibE_F"/>
    <property type="match status" value="1"/>
</dbReference>
<feature type="transmembrane region" description="Helical" evidence="2">
    <location>
        <begin position="197"/>
        <end position="218"/>
    </location>
</feature>
<protein>
    <submittedName>
        <fullName evidence="3">Putative membrane protein</fullName>
    </submittedName>
</protein>
<keyword evidence="4" id="KW-1185">Reference proteome</keyword>
<dbReference type="InterPro" id="IPR012507">
    <property type="entry name" value="YibE_F"/>
</dbReference>
<feature type="region of interest" description="Disordered" evidence="1">
    <location>
        <begin position="424"/>
        <end position="447"/>
    </location>
</feature>
<gene>
    <name evidence="3" type="ORF">FHS38_003841</name>
</gene>
<feature type="transmembrane region" description="Helical" evidence="2">
    <location>
        <begin position="395"/>
        <end position="417"/>
    </location>
</feature>
<accession>A0A7W7LCN7</accession>
<proteinExistence type="predicted"/>
<feature type="transmembrane region" description="Helical" evidence="2">
    <location>
        <begin position="353"/>
        <end position="375"/>
    </location>
</feature>
<sequence>MTSPDRSPQSHAHSHAHSHSHSHGPAAPVSAHLRKVIAAVLIPFAVAVVAGLIVLWPGGAPPHKPSGLGVDQQTRAGRVVKIEEVDCAKVGALPQQQGQPGGQGGPGAPAPPPGSCETATIEVAEGPDKGKTFTEVVRPDSSRRYSVGQEVVLAHAPKAPENLRYSVTDVDRTVPMIVLAVLFALAVVVVGRLRGVFALIALVISFGVLTMFILPAILQGSNPLLVAVVGGSAIMLIALYMCHGLTARTSVAVLGTLTSLLVIGLLGSLFIDWAHLTGNTDDQTALVHGLFPQIEIQGLLLAGIIIGSLGVLDDVTVTQTSAVWELKEADPSASWRKLYGSAMRIGRDHIASVVNTLVLAYAGASLPLLLLFTIADAGVGTVATSELVAEEIVRTLVGSIGLVASVPVTTALAALVVSADRHTAKGKAKGKPGARTGGKGGRRRRAK</sequence>
<feature type="transmembrane region" description="Helical" evidence="2">
    <location>
        <begin position="251"/>
        <end position="271"/>
    </location>
</feature>
<evidence type="ECO:0000313" key="4">
    <source>
        <dbReference type="Proteomes" id="UP000556436"/>
    </source>
</evidence>
<comment type="caution">
    <text evidence="3">The sequence shown here is derived from an EMBL/GenBank/DDBJ whole genome shotgun (WGS) entry which is preliminary data.</text>
</comment>
<keyword evidence="2" id="KW-1133">Transmembrane helix</keyword>
<feature type="region of interest" description="Disordered" evidence="1">
    <location>
        <begin position="93"/>
        <end position="116"/>
    </location>
</feature>
<dbReference type="AlphaFoldDB" id="A0A7W7LCN7"/>